<gene>
    <name evidence="1" type="ORF">SALB_08245</name>
</gene>
<dbReference type="SUPFAM" id="SSF103196">
    <property type="entry name" value="Roadblock/LC7 domain"/>
    <property type="match status" value="1"/>
</dbReference>
<protein>
    <submittedName>
        <fullName evidence="1">Uncharacterized protein</fullName>
    </submittedName>
</protein>
<dbReference type="RefSeq" id="WP_016578824.1">
    <property type="nucleotide sequence ID" value="NZ_BHXC01000007.1"/>
</dbReference>
<name>A0A059W8A7_STRNR</name>
<dbReference type="eggNOG" id="COG2018">
    <property type="taxonomic scope" value="Bacteria"/>
</dbReference>
<reference evidence="1 2" key="1">
    <citation type="journal article" date="2019" name="Microbiol. Resour. Announc.">
        <title>Draft Genome Sequence of the Most Traditional epsilon-Poly-l-Lysine Producer, Streptomyces albulus NBRC14147.</title>
        <authorList>
            <person name="Yamanaka K."/>
            <person name="Hamano Y."/>
        </authorList>
    </citation>
    <scope>NUCLEOTIDE SEQUENCE [LARGE SCALE GENOMIC DNA]</scope>
    <source>
        <strain evidence="1 2">NBRC 14147</strain>
    </source>
</reference>
<comment type="caution">
    <text evidence="1">The sequence shown here is derived from an EMBL/GenBank/DDBJ whole genome shotgun (WGS) entry which is preliminary data.</text>
</comment>
<dbReference type="EMBL" id="BHXC01000007">
    <property type="protein sequence ID" value="GCB95440.1"/>
    <property type="molecule type" value="Genomic_DNA"/>
</dbReference>
<dbReference type="Proteomes" id="UP000288351">
    <property type="component" value="Unassembled WGS sequence"/>
</dbReference>
<evidence type="ECO:0000313" key="2">
    <source>
        <dbReference type="Proteomes" id="UP000288351"/>
    </source>
</evidence>
<evidence type="ECO:0000313" key="1">
    <source>
        <dbReference type="EMBL" id="GCB95440.1"/>
    </source>
</evidence>
<dbReference type="AlphaFoldDB" id="A0A059W8A7"/>
<sequence>MTQMETALGEAMSTIEGAIGVALVDYTSGMALATLGDPQSFDLNVAAAGNTDVVRAKLRTMEMLELQGTIEDMLITLTSQYHIIRPVTGKNGSGLFLYLVLDRKRANLALARHRLARLEAELEV</sequence>
<dbReference type="STRING" id="68570.DC74_7280"/>
<accession>A0A059W8A7</accession>
<proteinExistence type="predicted"/>
<organism evidence="1 2">
    <name type="scientific">Streptomyces noursei</name>
    <name type="common">Streptomyces albulus</name>
    <dbReference type="NCBI Taxonomy" id="1971"/>
    <lineage>
        <taxon>Bacteria</taxon>
        <taxon>Bacillati</taxon>
        <taxon>Actinomycetota</taxon>
        <taxon>Actinomycetes</taxon>
        <taxon>Kitasatosporales</taxon>
        <taxon>Streptomycetaceae</taxon>
        <taxon>Streptomyces</taxon>
    </lineage>
</organism>